<dbReference type="SUPFAM" id="SSF46767">
    <property type="entry name" value="Methylated DNA-protein cysteine methyltransferase, C-terminal domain"/>
    <property type="match status" value="1"/>
</dbReference>
<accession>A0A1B7X9K5</accession>
<dbReference type="RefSeq" id="WP_066858056.1">
    <property type="nucleotide sequence ID" value="NZ_JXMS01000033.1"/>
</dbReference>
<name>A0A1B7X9K5_9BACT</name>
<dbReference type="STRING" id="1560234.SP90_14880"/>
<dbReference type="PATRIC" id="fig|1560234.3.peg.2255"/>
<dbReference type="GO" id="GO:0043565">
    <property type="term" value="F:sequence-specific DNA binding"/>
    <property type="evidence" value="ECO:0007669"/>
    <property type="project" value="InterPro"/>
</dbReference>
<dbReference type="PANTHER" id="PTHR10815">
    <property type="entry name" value="METHYLATED-DNA--PROTEIN-CYSTEINE METHYLTRANSFERASE"/>
    <property type="match status" value="1"/>
</dbReference>
<dbReference type="GO" id="GO:0003908">
    <property type="term" value="F:methylated-DNA-[protein]-cysteine S-methyltransferase activity"/>
    <property type="evidence" value="ECO:0007669"/>
    <property type="project" value="InterPro"/>
</dbReference>
<dbReference type="InterPro" id="IPR009057">
    <property type="entry name" value="Homeodomain-like_sf"/>
</dbReference>
<dbReference type="SMART" id="SM00342">
    <property type="entry name" value="HTH_ARAC"/>
    <property type="match status" value="1"/>
</dbReference>
<dbReference type="SUPFAM" id="SSF53155">
    <property type="entry name" value="Methylated DNA-protein cysteine methyltransferase domain"/>
    <property type="match status" value="1"/>
</dbReference>
<dbReference type="InterPro" id="IPR036631">
    <property type="entry name" value="MGMT_N_sf"/>
</dbReference>
<dbReference type="AlphaFoldDB" id="A0A1B7X9K5"/>
<feature type="domain" description="HTH araC/xylS-type" evidence="4">
    <location>
        <begin position="15"/>
        <end position="112"/>
    </location>
</feature>
<dbReference type="InterPro" id="IPR036388">
    <property type="entry name" value="WH-like_DNA-bd_sf"/>
</dbReference>
<dbReference type="Pfam" id="PF01035">
    <property type="entry name" value="DNA_binding_1"/>
    <property type="match status" value="1"/>
</dbReference>
<organism evidence="5 6">
    <name type="scientific">Halodesulfovibrio spirochaetisodalis</name>
    <dbReference type="NCBI Taxonomy" id="1560234"/>
    <lineage>
        <taxon>Bacteria</taxon>
        <taxon>Pseudomonadati</taxon>
        <taxon>Thermodesulfobacteriota</taxon>
        <taxon>Desulfovibrionia</taxon>
        <taxon>Desulfovibrionales</taxon>
        <taxon>Desulfovibrionaceae</taxon>
        <taxon>Halodesulfovibrio</taxon>
    </lineage>
</organism>
<evidence type="ECO:0000313" key="5">
    <source>
        <dbReference type="EMBL" id="OBQ45980.1"/>
    </source>
</evidence>
<comment type="caution">
    <text evidence="5">The sequence shown here is derived from an EMBL/GenBank/DDBJ whole genome shotgun (WGS) entry which is preliminary data.</text>
</comment>
<gene>
    <name evidence="5" type="ORF">SP90_14880</name>
</gene>
<sequence>MARIEQHNIVYRRIEAAIHYIEEHAQEQPGLDDIAAHVHLSKHHFARLFKEWVGVSPIQFLHFITVEYTKERLAEQQSILDAAHSAGLSGPGRLHDLFVNFEGMTPGEYKQRGKELTITYDFASSPFGECLLATTTRGICYLGFVGQSQDHQFAELKSTWPGACFVRSSDAIAPIMRSIFYPQGSTGKKLTLLLKGTNFQINVWRALLTIPAGHLATYKDIATLLGTPKASRAVGNAIAVNPVGYLIPCHRAITSTGAIKKYRWGSTRKKALIGWEASKRELAQESSSL</sequence>
<evidence type="ECO:0000259" key="4">
    <source>
        <dbReference type="PROSITE" id="PS01124"/>
    </source>
</evidence>
<dbReference type="GO" id="GO:0006281">
    <property type="term" value="P:DNA repair"/>
    <property type="evidence" value="ECO:0007669"/>
    <property type="project" value="InterPro"/>
</dbReference>
<dbReference type="InterPro" id="IPR014048">
    <property type="entry name" value="MethylDNA_cys_MeTrfase_DNA-bd"/>
</dbReference>
<keyword evidence="1" id="KW-0227">DNA damage</keyword>
<dbReference type="SUPFAM" id="SSF46689">
    <property type="entry name" value="Homeodomain-like"/>
    <property type="match status" value="1"/>
</dbReference>
<keyword evidence="3" id="KW-0804">Transcription</keyword>
<dbReference type="InterPro" id="IPR018060">
    <property type="entry name" value="HTH_AraC"/>
</dbReference>
<dbReference type="Gene3D" id="1.10.10.10">
    <property type="entry name" value="Winged helix-like DNA-binding domain superfamily/Winged helix DNA-binding domain"/>
    <property type="match status" value="1"/>
</dbReference>
<keyword evidence="6" id="KW-1185">Reference proteome</keyword>
<reference evidence="5 6" key="1">
    <citation type="submission" date="2015-01" db="EMBL/GenBank/DDBJ databases">
        <title>Desulfovibrio sp. JC271 draft genome sequence.</title>
        <authorList>
            <person name="Shivani Y."/>
            <person name="Subhash Y."/>
            <person name="Sasikala C."/>
            <person name="Ramana C.V."/>
        </authorList>
    </citation>
    <scope>NUCLEOTIDE SEQUENCE [LARGE SCALE GENOMIC DNA]</scope>
    <source>
        <strain evidence="5 6">JC271</strain>
    </source>
</reference>
<evidence type="ECO:0000313" key="6">
    <source>
        <dbReference type="Proteomes" id="UP000091979"/>
    </source>
</evidence>
<dbReference type="NCBIfam" id="TIGR00589">
    <property type="entry name" value="ogt"/>
    <property type="match status" value="1"/>
</dbReference>
<dbReference type="OrthoDB" id="9802228at2"/>
<dbReference type="InterPro" id="IPR036217">
    <property type="entry name" value="MethylDNA_cys_MeTrfase_DNAb"/>
</dbReference>
<evidence type="ECO:0000256" key="3">
    <source>
        <dbReference type="ARBA" id="ARBA00023163"/>
    </source>
</evidence>
<dbReference type="PANTHER" id="PTHR10815:SF13">
    <property type="entry name" value="METHYLATED-DNA--PROTEIN-CYSTEINE METHYLTRANSFERASE"/>
    <property type="match status" value="1"/>
</dbReference>
<proteinExistence type="predicted"/>
<dbReference type="Pfam" id="PF12833">
    <property type="entry name" value="HTH_18"/>
    <property type="match status" value="1"/>
</dbReference>
<protein>
    <recommendedName>
        <fullName evidence="4">HTH araC/xylS-type domain-containing protein</fullName>
    </recommendedName>
</protein>
<dbReference type="Gene3D" id="1.10.10.60">
    <property type="entry name" value="Homeodomain-like"/>
    <property type="match status" value="1"/>
</dbReference>
<dbReference type="Gene3D" id="3.30.160.70">
    <property type="entry name" value="Methylated DNA-protein cysteine methyltransferase domain"/>
    <property type="match status" value="1"/>
</dbReference>
<evidence type="ECO:0000256" key="2">
    <source>
        <dbReference type="ARBA" id="ARBA00023015"/>
    </source>
</evidence>
<evidence type="ECO:0000256" key="1">
    <source>
        <dbReference type="ARBA" id="ARBA00022763"/>
    </source>
</evidence>
<dbReference type="CDD" id="cd06445">
    <property type="entry name" value="ATase"/>
    <property type="match status" value="1"/>
</dbReference>
<dbReference type="Proteomes" id="UP000091979">
    <property type="component" value="Unassembled WGS sequence"/>
</dbReference>
<dbReference type="EMBL" id="JXMS01000033">
    <property type="protein sequence ID" value="OBQ45980.1"/>
    <property type="molecule type" value="Genomic_DNA"/>
</dbReference>
<keyword evidence="2" id="KW-0805">Transcription regulation</keyword>
<dbReference type="PROSITE" id="PS01124">
    <property type="entry name" value="HTH_ARAC_FAMILY_2"/>
    <property type="match status" value="1"/>
</dbReference>
<dbReference type="GO" id="GO:0003700">
    <property type="term" value="F:DNA-binding transcription factor activity"/>
    <property type="evidence" value="ECO:0007669"/>
    <property type="project" value="InterPro"/>
</dbReference>